<evidence type="ECO:0000313" key="1">
    <source>
        <dbReference type="EMBL" id="CAI8818239.1"/>
    </source>
</evidence>
<gene>
    <name evidence="1" type="ORF">MCNOR_1891</name>
</gene>
<dbReference type="Proteomes" id="UP001158598">
    <property type="component" value="Chromosome"/>
</dbReference>
<name>A0AA35UI59_METCP</name>
<accession>A0AA35UI59</accession>
<dbReference type="AlphaFoldDB" id="A0AA35UI59"/>
<reference evidence="1" key="1">
    <citation type="submission" date="2023-03" db="EMBL/GenBank/DDBJ databases">
        <authorList>
            <person name="Pearce D."/>
        </authorList>
    </citation>
    <scope>NUCLEOTIDE SEQUENCE</scope>
    <source>
        <strain evidence="1">Mc</strain>
    </source>
</reference>
<evidence type="ECO:0000313" key="2">
    <source>
        <dbReference type="Proteomes" id="UP001158598"/>
    </source>
</evidence>
<sequence>MTVQKFFVNDLNAIVDAVRTTSDALPEPLAKPGIGNAVGIGTRRKTAGIASPLTEKTAQNAKGESWADREYYPARDLKTAGGQFVVKYAAIKTLKFKDGNGDVVEFHFAEPDPDKPLGV</sequence>
<protein>
    <submittedName>
        <fullName evidence="1">Uncharacterized protein</fullName>
    </submittedName>
</protein>
<dbReference type="EMBL" id="OX458332">
    <property type="protein sequence ID" value="CAI8818239.1"/>
    <property type="molecule type" value="Genomic_DNA"/>
</dbReference>
<dbReference type="RefSeq" id="WP_218796929.1">
    <property type="nucleotide sequence ID" value="NZ_CP079097.1"/>
</dbReference>
<organism evidence="1 2">
    <name type="scientific">Methylococcus capsulatus</name>
    <dbReference type="NCBI Taxonomy" id="414"/>
    <lineage>
        <taxon>Bacteria</taxon>
        <taxon>Pseudomonadati</taxon>
        <taxon>Pseudomonadota</taxon>
        <taxon>Gammaproteobacteria</taxon>
        <taxon>Methylococcales</taxon>
        <taxon>Methylococcaceae</taxon>
        <taxon>Methylococcus</taxon>
    </lineage>
</organism>
<proteinExistence type="predicted"/>